<gene>
    <name evidence="2" type="ORF">ENW83_03465</name>
</gene>
<sequence>MHSERDFRAYFICSVPYSVVWKSEKERLVLHDLRITTGYEDGTFRPNQPITRMEAASLVYRTLAFLGKLPPRE</sequence>
<dbReference type="Pfam" id="PF00395">
    <property type="entry name" value="SLH"/>
    <property type="match status" value="1"/>
</dbReference>
<dbReference type="InterPro" id="IPR001119">
    <property type="entry name" value="SLH_dom"/>
</dbReference>
<proteinExistence type="predicted"/>
<accession>A0A7J3SMX5</accession>
<dbReference type="PROSITE" id="PS51272">
    <property type="entry name" value="SLH"/>
    <property type="match status" value="1"/>
</dbReference>
<evidence type="ECO:0000313" key="2">
    <source>
        <dbReference type="EMBL" id="HGZ60249.1"/>
    </source>
</evidence>
<protein>
    <submittedName>
        <fullName evidence="2">S-layer homology domain-containing protein</fullName>
    </submittedName>
</protein>
<reference evidence="2" key="1">
    <citation type="journal article" date="2020" name="mSystems">
        <title>Genome- and Community-Level Interaction Insights into Carbon Utilization and Element Cycling Functions of Hydrothermarchaeota in Hydrothermal Sediment.</title>
        <authorList>
            <person name="Zhou Z."/>
            <person name="Liu Y."/>
            <person name="Xu W."/>
            <person name="Pan J."/>
            <person name="Luo Z.H."/>
            <person name="Li M."/>
        </authorList>
    </citation>
    <scope>NUCLEOTIDE SEQUENCE [LARGE SCALE GENOMIC DNA]</scope>
    <source>
        <strain evidence="2">SpSt-885</strain>
    </source>
</reference>
<organism evidence="2">
    <name type="scientific">Fervidicoccus fontis</name>
    <dbReference type="NCBI Taxonomy" id="683846"/>
    <lineage>
        <taxon>Archaea</taxon>
        <taxon>Thermoproteota</taxon>
        <taxon>Thermoprotei</taxon>
        <taxon>Fervidicoccales</taxon>
        <taxon>Fervidicoccaceae</taxon>
        <taxon>Fervidicoccus</taxon>
    </lineage>
</organism>
<name>A0A7J3SMX5_9CREN</name>
<dbReference type="EMBL" id="DTLS01000094">
    <property type="protein sequence ID" value="HGZ60249.1"/>
    <property type="molecule type" value="Genomic_DNA"/>
</dbReference>
<feature type="domain" description="SLH" evidence="1">
    <location>
        <begin position="8"/>
        <end position="73"/>
    </location>
</feature>
<comment type="caution">
    <text evidence="2">The sequence shown here is derived from an EMBL/GenBank/DDBJ whole genome shotgun (WGS) entry which is preliminary data.</text>
</comment>
<evidence type="ECO:0000259" key="1">
    <source>
        <dbReference type="PROSITE" id="PS51272"/>
    </source>
</evidence>
<dbReference type="AlphaFoldDB" id="A0A7J3SMX5"/>